<dbReference type="Proteomes" id="UP000182466">
    <property type="component" value="Unassembled WGS sequence"/>
</dbReference>
<dbReference type="InterPro" id="IPR029058">
    <property type="entry name" value="AB_hydrolase_fold"/>
</dbReference>
<dbReference type="EMBL" id="FPAW01000034">
    <property type="protein sequence ID" value="SFU14949.1"/>
    <property type="molecule type" value="Genomic_DNA"/>
</dbReference>
<protein>
    <submittedName>
        <fullName evidence="3">Acetyl esterase/lipase</fullName>
    </submittedName>
</protein>
<evidence type="ECO:0000313" key="4">
    <source>
        <dbReference type="Proteomes" id="UP000182466"/>
    </source>
</evidence>
<proteinExistence type="predicted"/>
<dbReference type="OrthoDB" id="9771666at2"/>
<dbReference type="PANTHER" id="PTHR48081">
    <property type="entry name" value="AB HYDROLASE SUPERFAMILY PROTEIN C4A8.06C"/>
    <property type="match status" value="1"/>
</dbReference>
<feature type="domain" description="Alpha/beta hydrolase fold-3" evidence="2">
    <location>
        <begin position="65"/>
        <end position="180"/>
    </location>
</feature>
<dbReference type="Pfam" id="PF07859">
    <property type="entry name" value="Abhydrolase_3"/>
    <property type="match status" value="1"/>
</dbReference>
<accession>A0A1I7DTH6</accession>
<name>A0A1I7DTH6_9RHOB</name>
<evidence type="ECO:0000313" key="3">
    <source>
        <dbReference type="EMBL" id="SFU14949.1"/>
    </source>
</evidence>
<dbReference type="STRING" id="999627.SAMN05216236_13416"/>
<reference evidence="3 4" key="1">
    <citation type="submission" date="2016-10" db="EMBL/GenBank/DDBJ databases">
        <authorList>
            <person name="de Groot N.N."/>
        </authorList>
    </citation>
    <scope>NUCLEOTIDE SEQUENCE [LARGE SCALE GENOMIC DNA]</scope>
    <source>
        <strain evidence="3 4">CGMCC 1.10959</strain>
    </source>
</reference>
<dbReference type="Gene3D" id="3.40.50.1820">
    <property type="entry name" value="alpha/beta hydrolase"/>
    <property type="match status" value="1"/>
</dbReference>
<dbReference type="InterPro" id="IPR050300">
    <property type="entry name" value="GDXG_lipolytic_enzyme"/>
</dbReference>
<evidence type="ECO:0000259" key="2">
    <source>
        <dbReference type="Pfam" id="PF07859"/>
    </source>
</evidence>
<evidence type="ECO:0000256" key="1">
    <source>
        <dbReference type="ARBA" id="ARBA00022801"/>
    </source>
</evidence>
<dbReference type="GO" id="GO:0016787">
    <property type="term" value="F:hydrolase activity"/>
    <property type="evidence" value="ECO:0007669"/>
    <property type="project" value="UniProtKB-KW"/>
</dbReference>
<organism evidence="3 4">
    <name type="scientific">Sedimentitalea nanhaiensis</name>
    <dbReference type="NCBI Taxonomy" id="999627"/>
    <lineage>
        <taxon>Bacteria</taxon>
        <taxon>Pseudomonadati</taxon>
        <taxon>Pseudomonadota</taxon>
        <taxon>Alphaproteobacteria</taxon>
        <taxon>Rhodobacterales</taxon>
        <taxon>Paracoccaceae</taxon>
        <taxon>Sedimentitalea</taxon>
    </lineage>
</organism>
<dbReference type="InterPro" id="IPR013094">
    <property type="entry name" value="AB_hydrolase_3"/>
</dbReference>
<keyword evidence="1" id="KW-0378">Hydrolase</keyword>
<dbReference type="RefSeq" id="WP_027262137.1">
    <property type="nucleotide sequence ID" value="NZ_FPAW01000034.1"/>
</dbReference>
<dbReference type="SUPFAM" id="SSF53474">
    <property type="entry name" value="alpha/beta-Hydrolases"/>
    <property type="match status" value="1"/>
</dbReference>
<dbReference type="PANTHER" id="PTHR48081:SF33">
    <property type="entry name" value="KYNURENINE FORMAMIDASE"/>
    <property type="match status" value="1"/>
</dbReference>
<dbReference type="eggNOG" id="COG0657">
    <property type="taxonomic scope" value="Bacteria"/>
</dbReference>
<sequence>MELDDAYANASHIKGAEGYPPRWQAKAKAFRDGLGGRAELGLPYGDSPRQAFDVFRPQNAAKGTVVFIHGGFWRAFDGSAWSHLAAGPLARGWAVAMPSYDLCPQVSIADITRQIAVAVRSVAARTEGPIAITGHSAGGHLGARMLDRCLIPDAVGQRISAVVPVSPLSDLRPLLKTTMNEDFKLTEQAAIDESPLFMTDRRKVPVTVWVGADERPAFLDQARWLAEKWHADHVIAPGKHHFDVIDAMEDAQSDLVCRLTA</sequence>
<gene>
    <name evidence="3" type="ORF">SAMN05216236_13416</name>
</gene>
<dbReference type="AlphaFoldDB" id="A0A1I7DTH6"/>
<keyword evidence="4" id="KW-1185">Reference proteome</keyword>